<keyword evidence="1" id="KW-0472">Membrane</keyword>
<gene>
    <name evidence="2" type="ORF">LELG_02092</name>
</gene>
<keyword evidence="3" id="KW-1185">Reference proteome</keyword>
<evidence type="ECO:0000313" key="3">
    <source>
        <dbReference type="Proteomes" id="UP000001996"/>
    </source>
</evidence>
<dbReference type="EMBL" id="CH981525">
    <property type="protein sequence ID" value="EDK43913.1"/>
    <property type="molecule type" value="Genomic_DNA"/>
</dbReference>
<dbReference type="OMA" id="CFQAAEH"/>
<organism evidence="2 3">
    <name type="scientific">Lodderomyces elongisporus (strain ATCC 11503 / CBS 2605 / JCM 1781 / NBRC 1676 / NRRL YB-4239)</name>
    <name type="common">Yeast</name>
    <name type="synonym">Saccharomyces elongisporus</name>
    <dbReference type="NCBI Taxonomy" id="379508"/>
    <lineage>
        <taxon>Eukaryota</taxon>
        <taxon>Fungi</taxon>
        <taxon>Dikarya</taxon>
        <taxon>Ascomycota</taxon>
        <taxon>Saccharomycotina</taxon>
        <taxon>Pichiomycetes</taxon>
        <taxon>Debaryomycetaceae</taxon>
        <taxon>Candida/Lodderomyces clade</taxon>
        <taxon>Lodderomyces</taxon>
    </lineage>
</organism>
<keyword evidence="1" id="KW-1133">Transmembrane helix</keyword>
<sequence>MPYTIGKRSIILSRTLSESDQNLVLSHTQVFRHCLHSAIIKYLITLKKIVHLYTDIMTIYSTLLKKIPQYDDVTMMTNRCKNSILQLEHDFNEVFGKNVLNEAVTINSNTTSTTSTTSTTGTTNTTSFNVLDGGSLLSDKSFPSEKLKQWQEQSFEQSIKPSCDTILKSSIPVFDQIAKTLVCIDLFFSEFSNLKKLLIPLMRPQTTAVQQSLKRVNQTIQNRDYNVDHLSTTEFSLKLHREIISIEQLTSLIDRESTLLLHAFNTFNSALIRYTEILLGKAILKRDIDLGDCQLIKRRDVCYQASERVVSIPLTEDKSSYNTSMRALGKSLTYFVMALMMVVMFVVFRLINALFGGSNT</sequence>
<feature type="transmembrane region" description="Helical" evidence="1">
    <location>
        <begin position="332"/>
        <end position="355"/>
    </location>
</feature>
<name>A5DXK5_LODEL</name>
<keyword evidence="1" id="KW-0812">Transmembrane</keyword>
<reference evidence="2 3" key="1">
    <citation type="journal article" date="2009" name="Nature">
        <title>Evolution of pathogenicity and sexual reproduction in eight Candida genomes.</title>
        <authorList>
            <person name="Butler G."/>
            <person name="Rasmussen M.D."/>
            <person name="Lin M.F."/>
            <person name="Santos M.A."/>
            <person name="Sakthikumar S."/>
            <person name="Munro C.A."/>
            <person name="Rheinbay E."/>
            <person name="Grabherr M."/>
            <person name="Forche A."/>
            <person name="Reedy J.L."/>
            <person name="Agrafioti I."/>
            <person name="Arnaud M.B."/>
            <person name="Bates S."/>
            <person name="Brown A.J."/>
            <person name="Brunke S."/>
            <person name="Costanzo M.C."/>
            <person name="Fitzpatrick D.A."/>
            <person name="de Groot P.W."/>
            <person name="Harris D."/>
            <person name="Hoyer L.L."/>
            <person name="Hube B."/>
            <person name="Klis F.M."/>
            <person name="Kodira C."/>
            <person name="Lennard N."/>
            <person name="Logue M.E."/>
            <person name="Martin R."/>
            <person name="Neiman A.M."/>
            <person name="Nikolaou E."/>
            <person name="Quail M.A."/>
            <person name="Quinn J."/>
            <person name="Santos M.C."/>
            <person name="Schmitzberger F.F."/>
            <person name="Sherlock G."/>
            <person name="Shah P."/>
            <person name="Silverstein K.A."/>
            <person name="Skrzypek M.S."/>
            <person name="Soll D."/>
            <person name="Staggs R."/>
            <person name="Stansfield I."/>
            <person name="Stumpf M.P."/>
            <person name="Sudbery P.E."/>
            <person name="Srikantha T."/>
            <person name="Zeng Q."/>
            <person name="Berman J."/>
            <person name="Berriman M."/>
            <person name="Heitman J."/>
            <person name="Gow N.A."/>
            <person name="Lorenz M.C."/>
            <person name="Birren B.W."/>
            <person name="Kellis M."/>
            <person name="Cuomo C.A."/>
        </authorList>
    </citation>
    <scope>NUCLEOTIDE SEQUENCE [LARGE SCALE GENOMIC DNA]</scope>
    <source>
        <strain evidence="3">ATCC 11503 / BCRC 21390 / CBS 2605 / JCM 1781 / NBRC 1676 / NRRL YB-4239</strain>
    </source>
</reference>
<dbReference type="OrthoDB" id="4079976at2759"/>
<dbReference type="KEGG" id="lel:PVL30_002065"/>
<dbReference type="eggNOG" id="ENOG502RQQR">
    <property type="taxonomic scope" value="Eukaryota"/>
</dbReference>
<dbReference type="AlphaFoldDB" id="A5DXK5"/>
<dbReference type="VEuPathDB" id="FungiDB:LELG_02092"/>
<dbReference type="HOGENOM" id="CLU_073873_0_0_1"/>
<protein>
    <submittedName>
        <fullName evidence="2">Uncharacterized protein</fullName>
    </submittedName>
</protein>
<evidence type="ECO:0000313" key="2">
    <source>
        <dbReference type="EMBL" id="EDK43913.1"/>
    </source>
</evidence>
<proteinExistence type="predicted"/>
<evidence type="ECO:0000256" key="1">
    <source>
        <dbReference type="SAM" id="Phobius"/>
    </source>
</evidence>
<dbReference type="InParanoid" id="A5DXK5"/>
<dbReference type="GeneID" id="5233905"/>
<accession>A5DXK5</accession>
<dbReference type="Proteomes" id="UP000001996">
    <property type="component" value="Unassembled WGS sequence"/>
</dbReference>